<dbReference type="EMBL" id="SOAX01000001">
    <property type="protein sequence ID" value="TDT44047.1"/>
    <property type="molecule type" value="Genomic_DNA"/>
</dbReference>
<proteinExistence type="predicted"/>
<dbReference type="AlphaFoldDB" id="A0A4R7K1Z5"/>
<dbReference type="PROSITE" id="PS51257">
    <property type="entry name" value="PROKAR_LIPOPROTEIN"/>
    <property type="match status" value="1"/>
</dbReference>
<organism evidence="1 2">
    <name type="scientific">Halospina denitrificans</name>
    <dbReference type="NCBI Taxonomy" id="332522"/>
    <lineage>
        <taxon>Bacteria</taxon>
        <taxon>Pseudomonadati</taxon>
        <taxon>Pseudomonadota</taxon>
        <taxon>Gammaproteobacteria</taxon>
        <taxon>Halospina</taxon>
    </lineage>
</organism>
<reference evidence="1 2" key="1">
    <citation type="submission" date="2019-03" db="EMBL/GenBank/DDBJ databases">
        <title>Genomic Encyclopedia of Type Strains, Phase IV (KMG-IV): sequencing the most valuable type-strain genomes for metagenomic binning, comparative biology and taxonomic classification.</title>
        <authorList>
            <person name="Goeker M."/>
        </authorList>
    </citation>
    <scope>NUCLEOTIDE SEQUENCE [LARGE SCALE GENOMIC DNA]</scope>
    <source>
        <strain evidence="1 2">DSM 15505</strain>
    </source>
</reference>
<dbReference type="Proteomes" id="UP000295830">
    <property type="component" value="Unassembled WGS sequence"/>
</dbReference>
<accession>A0A4R7K1Z5</accession>
<evidence type="ECO:0000313" key="1">
    <source>
        <dbReference type="EMBL" id="TDT44047.1"/>
    </source>
</evidence>
<gene>
    <name evidence="1" type="ORF">DES49_0146</name>
</gene>
<evidence type="ECO:0008006" key="3">
    <source>
        <dbReference type="Google" id="ProtNLM"/>
    </source>
</evidence>
<name>A0A4R7K1Z5_9GAMM</name>
<protein>
    <recommendedName>
        <fullName evidence="3">Tetratricopeptide repeat protein</fullName>
    </recommendedName>
</protein>
<evidence type="ECO:0000313" key="2">
    <source>
        <dbReference type="Proteomes" id="UP000295830"/>
    </source>
</evidence>
<comment type="caution">
    <text evidence="1">The sequence shown here is derived from an EMBL/GenBank/DDBJ whole genome shotgun (WGS) entry which is preliminary data.</text>
</comment>
<keyword evidence="2" id="KW-1185">Reference proteome</keyword>
<sequence length="480" mass="53443">MSRWNSAFPQAWITGLLISFLVPPLLSGCAWRQAGNQADFDGRYSAGNYQEAAAFAARRGGGGYNEGTSLLWTLQRASALQAAGDHQEAIRLFDTTEAFFRVYDEEGALSRWLSTTGALITNDASRPYRGTLYDAIMVNSYKALGFLALGEPANARVELNRARDRQRRAVDAFSEQIRAEQRALAESGSETPEADMGATLSRAHDALDEEYEQLSRWSVYPDYVNPLATWLEGLFLMTRAEAPGDFERAAQALERASGMVPGNPWVRADYQWAEDLAAGRRRHAGLPRTVWVLYEKGLGPVKVERRIQVPVALRHSGTTTIYTGFAYPVLRYRLGVSSPLQLESGREEDVSTELLSSMEAVVSTEFSYELPRIVTRAVAASVTRTLLQYQLRRRFGDFAGFLGLIYQLVGTQADTRIWSSLPREFAIARSGWTQGEPVQLRFNGESHALELPDNRFVMVWVRQPSVAADPLIEVIPLSAD</sequence>